<name>A0A7W5H610_9BACT</name>
<dbReference type="EMBL" id="JACHXU010000013">
    <property type="protein sequence ID" value="MBB3208057.1"/>
    <property type="molecule type" value="Genomic_DNA"/>
</dbReference>
<gene>
    <name evidence="1" type="ORF">FHS27_003884</name>
</gene>
<evidence type="ECO:0000313" key="2">
    <source>
        <dbReference type="Proteomes" id="UP000536179"/>
    </source>
</evidence>
<reference evidence="1 2" key="1">
    <citation type="submission" date="2020-08" db="EMBL/GenBank/DDBJ databases">
        <title>Genomic Encyclopedia of Type Strains, Phase III (KMG-III): the genomes of soil and plant-associated and newly described type strains.</title>
        <authorList>
            <person name="Whitman W."/>
        </authorList>
    </citation>
    <scope>NUCLEOTIDE SEQUENCE [LARGE SCALE GENOMIC DNA]</scope>
    <source>
        <strain evidence="1 2">CECT 8075</strain>
    </source>
</reference>
<sequence length="110" mass="12059">MGVTVAGAMRMCGGVGGAFQGVRACRKLGPAGSWSLEGVGSKRDDVELHEVAKRTRRGNAREAEVCRFFLLGRASRGVFGRAWREGFVRGLLYRGGIVRYPRSARTRICR</sequence>
<evidence type="ECO:0000313" key="1">
    <source>
        <dbReference type="EMBL" id="MBB3208057.1"/>
    </source>
</evidence>
<protein>
    <submittedName>
        <fullName evidence="1">Uncharacterized protein</fullName>
    </submittedName>
</protein>
<accession>A0A7W5H610</accession>
<organism evidence="1 2">
    <name type="scientific">Aporhodopirellula rubra</name>
    <dbReference type="NCBI Taxonomy" id="980271"/>
    <lineage>
        <taxon>Bacteria</taxon>
        <taxon>Pseudomonadati</taxon>
        <taxon>Planctomycetota</taxon>
        <taxon>Planctomycetia</taxon>
        <taxon>Pirellulales</taxon>
        <taxon>Pirellulaceae</taxon>
        <taxon>Aporhodopirellula</taxon>
    </lineage>
</organism>
<dbReference type="Proteomes" id="UP000536179">
    <property type="component" value="Unassembled WGS sequence"/>
</dbReference>
<dbReference type="AlphaFoldDB" id="A0A7W5H610"/>
<keyword evidence="2" id="KW-1185">Reference proteome</keyword>
<comment type="caution">
    <text evidence="1">The sequence shown here is derived from an EMBL/GenBank/DDBJ whole genome shotgun (WGS) entry which is preliminary data.</text>
</comment>
<proteinExistence type="predicted"/>